<sequence length="242" mass="27601">MKILIVDDEPLARDRLIRLLEENDGVEVVGQAGGGREALEKVQLLQPEIVMLDISMPGMDGLEVARHLQNLEQAPAIVFVTAYDEYALQAFEVEALDYLVKPVRKERLTAALERASKPSLAQLKAANGQAGHRRSHISARHRGGIQLIPLDDIFYFQADHKYVTLRHKGGEVLIEEPLKDLENEFTDLFMRIHRNALVSKQHIVRMEKGQDGRHRICFRDMDDQLEVSRRHVSGVRKMMQLL</sequence>
<dbReference type="Gene3D" id="2.40.50.1020">
    <property type="entry name" value="LytTr DNA-binding domain"/>
    <property type="match status" value="1"/>
</dbReference>
<evidence type="ECO:0000259" key="4">
    <source>
        <dbReference type="PROSITE" id="PS50930"/>
    </source>
</evidence>
<feature type="domain" description="Response regulatory" evidence="3">
    <location>
        <begin position="2"/>
        <end position="116"/>
    </location>
</feature>
<accession>A0A2V1H1S9</accession>
<dbReference type="InterPro" id="IPR007492">
    <property type="entry name" value="LytTR_DNA-bd_dom"/>
</dbReference>
<dbReference type="OrthoDB" id="236568at2"/>
<dbReference type="SUPFAM" id="SSF52172">
    <property type="entry name" value="CheY-like"/>
    <property type="match status" value="1"/>
</dbReference>
<keyword evidence="6" id="KW-1185">Reference proteome</keyword>
<proteinExistence type="predicted"/>
<dbReference type="PROSITE" id="PS50110">
    <property type="entry name" value="RESPONSE_REGULATORY"/>
    <property type="match status" value="1"/>
</dbReference>
<dbReference type="CDD" id="cd17532">
    <property type="entry name" value="REC_LytTR_AlgR-like"/>
    <property type="match status" value="1"/>
</dbReference>
<evidence type="ECO:0000313" key="5">
    <source>
        <dbReference type="EMBL" id="PVZ70331.1"/>
    </source>
</evidence>
<dbReference type="RefSeq" id="WP_116686404.1">
    <property type="nucleotide sequence ID" value="NZ_CAWNYD010000002.1"/>
</dbReference>
<feature type="modified residue" description="4-aspartylphosphate" evidence="2">
    <location>
        <position position="53"/>
    </location>
</feature>
<dbReference type="InterPro" id="IPR011006">
    <property type="entry name" value="CheY-like_superfamily"/>
</dbReference>
<keyword evidence="1" id="KW-0902">Two-component regulatory system</keyword>
<dbReference type="Gene3D" id="3.40.50.2300">
    <property type="match status" value="1"/>
</dbReference>
<evidence type="ECO:0000256" key="1">
    <source>
        <dbReference type="ARBA" id="ARBA00023012"/>
    </source>
</evidence>
<dbReference type="SMART" id="SM00850">
    <property type="entry name" value="LytTR"/>
    <property type="match status" value="1"/>
</dbReference>
<dbReference type="SMART" id="SM00448">
    <property type="entry name" value="REC"/>
    <property type="match status" value="1"/>
</dbReference>
<keyword evidence="2" id="KW-0597">Phosphoprotein</keyword>
<dbReference type="GO" id="GO:0000156">
    <property type="term" value="F:phosphorelay response regulator activity"/>
    <property type="evidence" value="ECO:0007669"/>
    <property type="project" value="InterPro"/>
</dbReference>
<name>A0A2V1H1S9_9GAMM</name>
<dbReference type="Pfam" id="PF04397">
    <property type="entry name" value="LytTR"/>
    <property type="match status" value="1"/>
</dbReference>
<dbReference type="Proteomes" id="UP000244906">
    <property type="component" value="Unassembled WGS sequence"/>
</dbReference>
<dbReference type="EMBL" id="QDDL01000002">
    <property type="protein sequence ID" value="PVZ70331.1"/>
    <property type="molecule type" value="Genomic_DNA"/>
</dbReference>
<evidence type="ECO:0000256" key="2">
    <source>
        <dbReference type="PROSITE-ProRule" id="PRU00169"/>
    </source>
</evidence>
<organism evidence="5 6">
    <name type="scientific">Pelagibaculum spongiae</name>
    <dbReference type="NCBI Taxonomy" id="2080658"/>
    <lineage>
        <taxon>Bacteria</taxon>
        <taxon>Pseudomonadati</taxon>
        <taxon>Pseudomonadota</taxon>
        <taxon>Gammaproteobacteria</taxon>
        <taxon>Oceanospirillales</taxon>
        <taxon>Pelagibaculum</taxon>
    </lineage>
</organism>
<dbReference type="Pfam" id="PF00072">
    <property type="entry name" value="Response_reg"/>
    <property type="match status" value="1"/>
</dbReference>
<dbReference type="InterPro" id="IPR001789">
    <property type="entry name" value="Sig_transdc_resp-reg_receiver"/>
</dbReference>
<keyword evidence="5" id="KW-0238">DNA-binding</keyword>
<dbReference type="PROSITE" id="PS50930">
    <property type="entry name" value="HTH_LYTTR"/>
    <property type="match status" value="1"/>
</dbReference>
<dbReference type="AlphaFoldDB" id="A0A2V1H1S9"/>
<dbReference type="PANTHER" id="PTHR37299:SF1">
    <property type="entry name" value="STAGE 0 SPORULATION PROTEIN A HOMOLOG"/>
    <property type="match status" value="1"/>
</dbReference>
<evidence type="ECO:0000313" key="6">
    <source>
        <dbReference type="Proteomes" id="UP000244906"/>
    </source>
</evidence>
<dbReference type="InterPro" id="IPR046947">
    <property type="entry name" value="LytR-like"/>
</dbReference>
<dbReference type="PANTHER" id="PTHR37299">
    <property type="entry name" value="TRANSCRIPTIONAL REGULATOR-RELATED"/>
    <property type="match status" value="1"/>
</dbReference>
<evidence type="ECO:0000259" key="3">
    <source>
        <dbReference type="PROSITE" id="PS50110"/>
    </source>
</evidence>
<dbReference type="GO" id="GO:0003677">
    <property type="term" value="F:DNA binding"/>
    <property type="evidence" value="ECO:0007669"/>
    <property type="project" value="UniProtKB-KW"/>
</dbReference>
<gene>
    <name evidence="5" type="ORF">DC094_06975</name>
</gene>
<reference evidence="5 6" key="1">
    <citation type="submission" date="2018-04" db="EMBL/GenBank/DDBJ databases">
        <title>Thalassorhabdus spongiae gen. nov., sp. nov., isolated from a marine sponge in South-West Iceland.</title>
        <authorList>
            <person name="Knobloch S."/>
            <person name="Daussin A."/>
            <person name="Johannsson R."/>
            <person name="Marteinsson V.T."/>
        </authorList>
    </citation>
    <scope>NUCLEOTIDE SEQUENCE [LARGE SCALE GENOMIC DNA]</scope>
    <source>
        <strain evidence="5 6">Hp12</strain>
    </source>
</reference>
<feature type="domain" description="HTH LytTR-type" evidence="4">
    <location>
        <begin position="137"/>
        <end position="241"/>
    </location>
</feature>
<protein>
    <submittedName>
        <fullName evidence="5">DNA-binding response regulator</fullName>
    </submittedName>
</protein>
<comment type="caution">
    <text evidence="5">The sequence shown here is derived from an EMBL/GenBank/DDBJ whole genome shotgun (WGS) entry which is preliminary data.</text>
</comment>